<accession>A0A9W8AE51</accession>
<organism evidence="3 4">
    <name type="scientific">Tieghemiomyces parasiticus</name>
    <dbReference type="NCBI Taxonomy" id="78921"/>
    <lineage>
        <taxon>Eukaryota</taxon>
        <taxon>Fungi</taxon>
        <taxon>Fungi incertae sedis</taxon>
        <taxon>Zoopagomycota</taxon>
        <taxon>Kickxellomycotina</taxon>
        <taxon>Dimargaritomycetes</taxon>
        <taxon>Dimargaritales</taxon>
        <taxon>Dimargaritaceae</taxon>
        <taxon>Tieghemiomyces</taxon>
    </lineage>
</organism>
<dbReference type="PANTHER" id="PTHR45735:SF2">
    <property type="entry name" value="CLEAVAGE STIMULATION FACTOR SUBUNIT 2"/>
    <property type="match status" value="1"/>
</dbReference>
<sequence length="295" mass="31458">MNHPPARPSTVVLVGNIPFEYAEEQLIEIFKAAGPVVNFQLVFDRETSKPKGFGFCEFFDVETAQSAVRNLRDYEVGGRKLRVDFANPSMCRRYGFDVRGGPVDAGHADPSGMGGGQARGPAPNINPIVAFNSVAASNPNISATDAISKTLASMSQPQLHDLLAYTRNLALTQPDQAHSLLSSNPQLTYALFQAMLMLGLIDPQAVQQIMQSQQPANPLPPPPPPMVPNVPGVAAPGGIPAGNPLLQQQALLAQLLTLPPQEVERLPPAQKEQLRLLMAQVAAAQGSQPGGMPPQ</sequence>
<dbReference type="Gene3D" id="3.30.70.330">
    <property type="match status" value="1"/>
</dbReference>
<dbReference type="SUPFAM" id="SSF54928">
    <property type="entry name" value="RNA-binding domain, RBD"/>
    <property type="match status" value="1"/>
</dbReference>
<dbReference type="AlphaFoldDB" id="A0A9W8AE51"/>
<dbReference type="SMART" id="SM00360">
    <property type="entry name" value="RRM"/>
    <property type="match status" value="1"/>
</dbReference>
<dbReference type="OrthoDB" id="272703at2759"/>
<reference evidence="3" key="1">
    <citation type="submission" date="2022-07" db="EMBL/GenBank/DDBJ databases">
        <title>Phylogenomic reconstructions and comparative analyses of Kickxellomycotina fungi.</title>
        <authorList>
            <person name="Reynolds N.K."/>
            <person name="Stajich J.E."/>
            <person name="Barry K."/>
            <person name="Grigoriev I.V."/>
            <person name="Crous P."/>
            <person name="Smith M.E."/>
        </authorList>
    </citation>
    <scope>NUCLEOTIDE SEQUENCE</scope>
    <source>
        <strain evidence="3">RSA 861</strain>
    </source>
</reference>
<name>A0A9W8AE51_9FUNG</name>
<evidence type="ECO:0000259" key="2">
    <source>
        <dbReference type="PROSITE" id="PS50102"/>
    </source>
</evidence>
<dbReference type="Proteomes" id="UP001150569">
    <property type="component" value="Unassembled WGS sequence"/>
</dbReference>
<evidence type="ECO:0000313" key="3">
    <source>
        <dbReference type="EMBL" id="KAJ1927600.1"/>
    </source>
</evidence>
<dbReference type="PANTHER" id="PTHR45735">
    <property type="entry name" value="CLEAVAGE STIMULATION FACTOR SUBUNIT 2"/>
    <property type="match status" value="1"/>
</dbReference>
<dbReference type="Pfam" id="PF14327">
    <property type="entry name" value="CSTF2_hinge"/>
    <property type="match status" value="1"/>
</dbReference>
<keyword evidence="4" id="KW-1185">Reference proteome</keyword>
<dbReference type="GO" id="GO:0005847">
    <property type="term" value="C:mRNA cleavage and polyadenylation specificity factor complex"/>
    <property type="evidence" value="ECO:0007669"/>
    <property type="project" value="TreeGrafter"/>
</dbReference>
<dbReference type="InterPro" id="IPR025742">
    <property type="entry name" value="CSTF2_hinge"/>
</dbReference>
<dbReference type="InterPro" id="IPR000504">
    <property type="entry name" value="RRM_dom"/>
</dbReference>
<keyword evidence="1" id="KW-0694">RNA-binding</keyword>
<evidence type="ECO:0000256" key="1">
    <source>
        <dbReference type="PROSITE-ProRule" id="PRU00176"/>
    </source>
</evidence>
<dbReference type="Gene3D" id="1.25.40.630">
    <property type="match status" value="1"/>
</dbReference>
<dbReference type="GO" id="GO:0003729">
    <property type="term" value="F:mRNA binding"/>
    <property type="evidence" value="ECO:0007669"/>
    <property type="project" value="TreeGrafter"/>
</dbReference>
<comment type="caution">
    <text evidence="3">The sequence shown here is derived from an EMBL/GenBank/DDBJ whole genome shotgun (WGS) entry which is preliminary data.</text>
</comment>
<dbReference type="InterPro" id="IPR035979">
    <property type="entry name" value="RBD_domain_sf"/>
</dbReference>
<gene>
    <name evidence="3" type="ORF">IWQ60_002779</name>
</gene>
<proteinExistence type="predicted"/>
<evidence type="ECO:0000313" key="4">
    <source>
        <dbReference type="Proteomes" id="UP001150569"/>
    </source>
</evidence>
<dbReference type="Pfam" id="PF00076">
    <property type="entry name" value="RRM_1"/>
    <property type="match status" value="1"/>
</dbReference>
<feature type="domain" description="RRM" evidence="2">
    <location>
        <begin position="10"/>
        <end position="88"/>
    </location>
</feature>
<protein>
    <recommendedName>
        <fullName evidence="2">RRM domain-containing protein</fullName>
    </recommendedName>
</protein>
<dbReference type="PROSITE" id="PS50102">
    <property type="entry name" value="RRM"/>
    <property type="match status" value="1"/>
</dbReference>
<dbReference type="CDD" id="cd12398">
    <property type="entry name" value="RRM_CSTF2_RNA15_like"/>
    <property type="match status" value="1"/>
</dbReference>
<dbReference type="EMBL" id="JANBPT010000110">
    <property type="protein sequence ID" value="KAJ1927600.1"/>
    <property type="molecule type" value="Genomic_DNA"/>
</dbReference>
<dbReference type="InterPro" id="IPR012677">
    <property type="entry name" value="Nucleotide-bd_a/b_plait_sf"/>
</dbReference>